<dbReference type="GO" id="GO:0008654">
    <property type="term" value="P:phospholipid biosynthetic process"/>
    <property type="evidence" value="ECO:0007669"/>
    <property type="project" value="UniProtKB-KW"/>
</dbReference>
<evidence type="ECO:0000259" key="9">
    <source>
        <dbReference type="PROSITE" id="PS50146"/>
    </source>
</evidence>
<dbReference type="SUPFAM" id="SSF111331">
    <property type="entry name" value="NAD kinase/diacylglycerol kinase-like"/>
    <property type="match status" value="1"/>
</dbReference>
<keyword evidence="7" id="KW-0443">Lipid metabolism</keyword>
<dbReference type="SMART" id="SM00046">
    <property type="entry name" value="DAGKc"/>
    <property type="match status" value="1"/>
</dbReference>
<protein>
    <submittedName>
        <fullName evidence="10">Diacylglycerol kinase family lipid kinase</fullName>
    </submittedName>
</protein>
<evidence type="ECO:0000256" key="1">
    <source>
        <dbReference type="ARBA" id="ARBA00001946"/>
    </source>
</evidence>
<dbReference type="PANTHER" id="PTHR12358">
    <property type="entry name" value="SPHINGOSINE KINASE"/>
    <property type="match status" value="1"/>
</dbReference>
<keyword evidence="4" id="KW-0547">Nucleotide-binding</keyword>
<dbReference type="Proteomes" id="UP001198893">
    <property type="component" value="Unassembled WGS sequence"/>
</dbReference>
<dbReference type="InterPro" id="IPR050187">
    <property type="entry name" value="Lipid_Phosphate_FormReg"/>
</dbReference>
<feature type="domain" description="DAGKc" evidence="9">
    <location>
        <begin position="1"/>
        <end position="133"/>
    </location>
</feature>
<sequence length="309" mass="34454">MYHFIVNNTSGGGRSKRVWEELQNYLLEHEIRYKAHFTEYEGHAKKLADRVCDIDREKVYLIVVGGDGTLNEVLNGMHDFEKIRFGYIPTGSGNDFARGMKINGTPTENLERILQAEETTPIDLGCVSWVEEGQKEQKIFAISSGLGLDADVCKQALHSGLKKALNKLGLGSLTYVCLTIKSLFTMPTAEAKIVFDDEVEEPISRMIFIAGMNQYCEGGGVPMAPEAVATDGEFSVCCGYGVARWRTFFLLPFLVKGKHTGFKCFDIHNCRKFSVDLEKPMVLHADGEYCGDVTHAEFRCLSGKLNILL</sequence>
<dbReference type="PROSITE" id="PS50146">
    <property type="entry name" value="DAGK"/>
    <property type="match status" value="1"/>
</dbReference>
<dbReference type="PANTHER" id="PTHR12358:SF54">
    <property type="entry name" value="SPHINGOSINE KINASE RELATED PROTEIN"/>
    <property type="match status" value="1"/>
</dbReference>
<keyword evidence="5 10" id="KW-0418">Kinase</keyword>
<evidence type="ECO:0000256" key="5">
    <source>
        <dbReference type="ARBA" id="ARBA00022777"/>
    </source>
</evidence>
<name>A0AAW4WCD6_9FIRM</name>
<evidence type="ECO:0000256" key="8">
    <source>
        <dbReference type="ARBA" id="ARBA00023264"/>
    </source>
</evidence>
<keyword evidence="8" id="KW-1208">Phospholipid metabolism</keyword>
<dbReference type="RefSeq" id="WP_227709483.1">
    <property type="nucleotide sequence ID" value="NZ_JAJEQW010000001.1"/>
</dbReference>
<dbReference type="EMBL" id="JAJEQW010000001">
    <property type="protein sequence ID" value="MCC2240976.1"/>
    <property type="molecule type" value="Genomic_DNA"/>
</dbReference>
<dbReference type="InterPro" id="IPR017438">
    <property type="entry name" value="ATP-NAD_kinase_N"/>
</dbReference>
<evidence type="ECO:0000256" key="3">
    <source>
        <dbReference type="ARBA" id="ARBA00022679"/>
    </source>
</evidence>
<reference evidence="10" key="1">
    <citation type="submission" date="2021-10" db="EMBL/GenBank/DDBJ databases">
        <title>Anaerobic single-cell dispensing facilitates the cultivation of human gut bacteria.</title>
        <authorList>
            <person name="Afrizal A."/>
        </authorList>
    </citation>
    <scope>NUCLEOTIDE SEQUENCE</scope>
    <source>
        <strain evidence="10">CLA-AA-H204</strain>
    </source>
</reference>
<keyword evidence="7" id="KW-0444">Lipid biosynthesis</keyword>
<dbReference type="GO" id="GO:0016301">
    <property type="term" value="F:kinase activity"/>
    <property type="evidence" value="ECO:0007669"/>
    <property type="project" value="UniProtKB-KW"/>
</dbReference>
<evidence type="ECO:0000256" key="4">
    <source>
        <dbReference type="ARBA" id="ARBA00022741"/>
    </source>
</evidence>
<dbReference type="GO" id="GO:0005524">
    <property type="term" value="F:ATP binding"/>
    <property type="evidence" value="ECO:0007669"/>
    <property type="project" value="UniProtKB-KW"/>
</dbReference>
<evidence type="ECO:0000256" key="6">
    <source>
        <dbReference type="ARBA" id="ARBA00022840"/>
    </source>
</evidence>
<dbReference type="Gene3D" id="3.40.50.10330">
    <property type="entry name" value="Probable inorganic polyphosphate/atp-NAD kinase, domain 1"/>
    <property type="match status" value="1"/>
</dbReference>
<keyword evidence="7" id="KW-0594">Phospholipid biosynthesis</keyword>
<dbReference type="InterPro" id="IPR001206">
    <property type="entry name" value="Diacylglycerol_kinase_cat_dom"/>
</dbReference>
<dbReference type="InterPro" id="IPR016064">
    <property type="entry name" value="NAD/diacylglycerol_kinase_sf"/>
</dbReference>
<keyword evidence="6" id="KW-0067">ATP-binding</keyword>
<evidence type="ECO:0000313" key="11">
    <source>
        <dbReference type="Proteomes" id="UP001198893"/>
    </source>
</evidence>
<evidence type="ECO:0000313" key="10">
    <source>
        <dbReference type="EMBL" id="MCC2240976.1"/>
    </source>
</evidence>
<gene>
    <name evidence="10" type="ORF">LKD47_01490</name>
</gene>
<evidence type="ECO:0000256" key="2">
    <source>
        <dbReference type="ARBA" id="ARBA00005983"/>
    </source>
</evidence>
<comment type="similarity">
    <text evidence="2">Belongs to the diacylglycerol/lipid kinase family.</text>
</comment>
<organism evidence="10 11">
    <name type="scientific">Roseburia amylophila</name>
    <dbReference type="NCBI Taxonomy" id="2981794"/>
    <lineage>
        <taxon>Bacteria</taxon>
        <taxon>Bacillati</taxon>
        <taxon>Bacillota</taxon>
        <taxon>Clostridia</taxon>
        <taxon>Lachnospirales</taxon>
        <taxon>Lachnospiraceae</taxon>
        <taxon>Roseburia</taxon>
    </lineage>
</organism>
<dbReference type="InterPro" id="IPR045540">
    <property type="entry name" value="YegS/DAGK_C"/>
</dbReference>
<evidence type="ECO:0000256" key="7">
    <source>
        <dbReference type="ARBA" id="ARBA00023209"/>
    </source>
</evidence>
<keyword evidence="3" id="KW-0808">Transferase</keyword>
<comment type="cofactor">
    <cofactor evidence="1">
        <name>Mg(2+)</name>
        <dbReference type="ChEBI" id="CHEBI:18420"/>
    </cofactor>
</comment>
<dbReference type="Pfam" id="PF19279">
    <property type="entry name" value="YegS_C"/>
    <property type="match status" value="1"/>
</dbReference>
<dbReference type="Pfam" id="PF00781">
    <property type="entry name" value="DAGK_cat"/>
    <property type="match status" value="1"/>
</dbReference>
<accession>A0AAW4WCD6</accession>
<dbReference type="AlphaFoldDB" id="A0AAW4WCD6"/>
<dbReference type="Gene3D" id="2.60.200.40">
    <property type="match status" value="1"/>
</dbReference>
<proteinExistence type="inferred from homology"/>
<comment type="caution">
    <text evidence="10">The sequence shown here is derived from an EMBL/GenBank/DDBJ whole genome shotgun (WGS) entry which is preliminary data.</text>
</comment>